<dbReference type="EMBL" id="DTMM01000096">
    <property type="protein sequence ID" value="HFT93281.1"/>
    <property type="molecule type" value="Genomic_DNA"/>
</dbReference>
<accession>A0A7C3LUF8</accession>
<reference evidence="1" key="1">
    <citation type="journal article" date="2020" name="mSystems">
        <title>Genome- and Community-Level Interaction Insights into Carbon Utilization and Element Cycling Functions of Hydrothermarchaeota in Hydrothermal Sediment.</title>
        <authorList>
            <person name="Zhou Z."/>
            <person name="Liu Y."/>
            <person name="Xu W."/>
            <person name="Pan J."/>
            <person name="Luo Z.H."/>
            <person name="Li M."/>
        </authorList>
    </citation>
    <scope>NUCLEOTIDE SEQUENCE [LARGE SCALE GENOMIC DNA]</scope>
    <source>
        <strain evidence="1">SpSt-902</strain>
    </source>
</reference>
<gene>
    <name evidence="1" type="ORF">ENX03_04965</name>
</gene>
<proteinExistence type="predicted"/>
<sequence length="112" mass="13459">MGSDVRYRVLDPYNDDISYTFDEKDEANRYIEKSYPALRRSMAYVFRMEEVPTDRLITRKTLLNMMKVLKTDGYFIEPVNKGKLEESLADEDVAAFREFFSSRFRFFHDKDR</sequence>
<comment type="caution">
    <text evidence="1">The sequence shown here is derived from an EMBL/GenBank/DDBJ whole genome shotgun (WGS) entry which is preliminary data.</text>
</comment>
<dbReference type="AlphaFoldDB" id="A0A7C3LUF8"/>
<protein>
    <submittedName>
        <fullName evidence="1">Uncharacterized protein</fullName>
    </submittedName>
</protein>
<name>A0A7C3LUF8_9BACT</name>
<organism evidence="1">
    <name type="scientific">Leptospirillum ferriphilum</name>
    <dbReference type="NCBI Taxonomy" id="178606"/>
    <lineage>
        <taxon>Bacteria</taxon>
        <taxon>Pseudomonadati</taxon>
        <taxon>Nitrospirota</taxon>
        <taxon>Nitrospiria</taxon>
        <taxon>Nitrospirales</taxon>
        <taxon>Nitrospiraceae</taxon>
        <taxon>Leptospirillum</taxon>
    </lineage>
</organism>
<evidence type="ECO:0000313" key="1">
    <source>
        <dbReference type="EMBL" id="HFT93281.1"/>
    </source>
</evidence>